<proteinExistence type="predicted"/>
<dbReference type="GeneID" id="54411673"/>
<dbReference type="PANTHER" id="PTHR11566">
    <property type="entry name" value="DYNAMIN"/>
    <property type="match status" value="1"/>
</dbReference>
<keyword evidence="1" id="KW-0547">Nucleotide-binding</keyword>
<sequence length="810" mass="91474">MAQPAPELDSLDQLQTPQQVELLDKIDELRNQGLGYHGISLPQLVVCGDQSSGKSSLLEGLTRLRFPTQEGLCTTFATEVVLRKEPNVEISCTITPSKSRSQPQRRELAKFKRIFSSCEEFPFLSIVNEAKDHMGFGVTANPNNFFEDVLRIKYSGPDLPSLTIVDLPGLIDTQLNGGNGAEKVAELVTSYVRNEASIIMAVISADYDAELQRVFRYLKEFDPKGIRTLGIITKPDRAASGGEREQDMIRLVKNDKYPLKHGWHAVKNRDFTTRKQSDIERDATERDFFATGQWAIIPKDDVGITTLRTKLSRMLLEHIGKELPSLVAAVQNAITSTESGLKALGNARETSRQQRGYLTGHAENFQMLTRDALRGIYNNRFFALSCPNEQTPTRLRTEIQNLNIAFARAMYQKGHTWNISNERTISPLLSNTEAVSPLAVQEYDAWFEEPTWISRTEFLEKHVGDYVRHSRPSGLPSLVNPWVIGEVFRQQSQPWKEIAQHHLKRIFQAVKDYIEETVGSLMDTRTCNMLMLKHIQPELDQRWRSVESKFEELLVPYTEQDPVTYDPSFILEIEETRMARHIRSSSQAEGTAGTHGQSNMASMSRGFGGHLLTESMDDFTNSEILDLMQTYYKRAISVFINNIAVLAIENCLIKDLSSIFSPTLIANLDDDKLHAIASESSEIRHDRDSLRQKLSALEGGKSVLYEHIAMNPSIRAKDSRPSRIHAQPRKYMSQRGESAEKEEKVEDITSHFNNLVVTPPPSRSKTPPRSRPRVDSATRTPSGSRDGRKRSAHAWPPRFGLAGEDESGEY</sequence>
<dbReference type="InterPro" id="IPR000375">
    <property type="entry name" value="Dynamin_stalk"/>
</dbReference>
<dbReference type="PROSITE" id="PS51388">
    <property type="entry name" value="GED"/>
    <property type="match status" value="1"/>
</dbReference>
<dbReference type="GO" id="GO:0003924">
    <property type="term" value="F:GTPase activity"/>
    <property type="evidence" value="ECO:0007669"/>
    <property type="project" value="InterPro"/>
</dbReference>
<dbReference type="FunFam" id="3.40.50.300:FF:001425">
    <property type="entry name" value="Dynamin GTPase, putative"/>
    <property type="match status" value="1"/>
</dbReference>
<dbReference type="GO" id="GO:0005874">
    <property type="term" value="C:microtubule"/>
    <property type="evidence" value="ECO:0007669"/>
    <property type="project" value="TreeGrafter"/>
</dbReference>
<name>A0A6A6AKM8_9PLEO</name>
<dbReference type="InterPro" id="IPR027417">
    <property type="entry name" value="P-loop_NTPase"/>
</dbReference>
<dbReference type="CDD" id="cd08771">
    <property type="entry name" value="DLP_1"/>
    <property type="match status" value="1"/>
</dbReference>
<dbReference type="PROSITE" id="PS51718">
    <property type="entry name" value="G_DYNAMIN_2"/>
    <property type="match status" value="1"/>
</dbReference>
<dbReference type="InterPro" id="IPR045063">
    <property type="entry name" value="Dynamin_N"/>
</dbReference>
<dbReference type="Pfam" id="PF00350">
    <property type="entry name" value="Dynamin_N"/>
    <property type="match status" value="1"/>
</dbReference>
<dbReference type="GO" id="GO:0016559">
    <property type="term" value="P:peroxisome fission"/>
    <property type="evidence" value="ECO:0007669"/>
    <property type="project" value="TreeGrafter"/>
</dbReference>
<dbReference type="InterPro" id="IPR030381">
    <property type="entry name" value="G_DYNAMIN_dom"/>
</dbReference>
<feature type="region of interest" description="Disordered" evidence="3">
    <location>
        <begin position="715"/>
        <end position="810"/>
    </location>
</feature>
<dbReference type="Gene3D" id="1.20.120.1240">
    <property type="entry name" value="Dynamin, middle domain"/>
    <property type="match status" value="1"/>
</dbReference>
<evidence type="ECO:0000256" key="1">
    <source>
        <dbReference type="ARBA" id="ARBA00022741"/>
    </source>
</evidence>
<dbReference type="SUPFAM" id="SSF52540">
    <property type="entry name" value="P-loop containing nucleoside triphosphate hydrolases"/>
    <property type="match status" value="1"/>
</dbReference>
<evidence type="ECO:0000313" key="7">
    <source>
        <dbReference type="Proteomes" id="UP000799771"/>
    </source>
</evidence>
<dbReference type="GO" id="GO:0000266">
    <property type="term" value="P:mitochondrial fission"/>
    <property type="evidence" value="ECO:0007669"/>
    <property type="project" value="TreeGrafter"/>
</dbReference>
<accession>A0A6A6AKM8</accession>
<dbReference type="EMBL" id="ML977500">
    <property type="protein sequence ID" value="KAF2132512.1"/>
    <property type="molecule type" value="Genomic_DNA"/>
</dbReference>
<evidence type="ECO:0000256" key="3">
    <source>
        <dbReference type="SAM" id="MobiDB-lite"/>
    </source>
</evidence>
<dbReference type="Proteomes" id="UP000799771">
    <property type="component" value="Unassembled WGS sequence"/>
</dbReference>
<dbReference type="GO" id="GO:0006897">
    <property type="term" value="P:endocytosis"/>
    <property type="evidence" value="ECO:0007669"/>
    <property type="project" value="TreeGrafter"/>
</dbReference>
<dbReference type="GO" id="GO:0016020">
    <property type="term" value="C:membrane"/>
    <property type="evidence" value="ECO:0007669"/>
    <property type="project" value="TreeGrafter"/>
</dbReference>
<feature type="domain" description="Dynamin-type G" evidence="5">
    <location>
        <begin position="38"/>
        <end position="324"/>
    </location>
</feature>
<dbReference type="InterPro" id="IPR020850">
    <property type="entry name" value="GED_dom"/>
</dbReference>
<feature type="compositionally biased region" description="Basic and acidic residues" evidence="3">
    <location>
        <begin position="737"/>
        <end position="749"/>
    </location>
</feature>
<dbReference type="OrthoDB" id="415706at2759"/>
<dbReference type="GO" id="GO:0048312">
    <property type="term" value="P:intracellular distribution of mitochondria"/>
    <property type="evidence" value="ECO:0007669"/>
    <property type="project" value="TreeGrafter"/>
</dbReference>
<dbReference type="PANTHER" id="PTHR11566:SF149">
    <property type="entry name" value="GTPASE, PUTATIVE (AFU_ORTHOLOGUE AFUA_6G11890)-RELATED"/>
    <property type="match status" value="1"/>
</dbReference>
<dbReference type="PRINTS" id="PR00195">
    <property type="entry name" value="DYNAMIN"/>
</dbReference>
<gene>
    <name evidence="6" type="ORF">P153DRAFT_393490</name>
</gene>
<feature type="domain" description="GED" evidence="4">
    <location>
        <begin position="621"/>
        <end position="712"/>
    </location>
</feature>
<organism evidence="6 7">
    <name type="scientific">Dothidotthia symphoricarpi CBS 119687</name>
    <dbReference type="NCBI Taxonomy" id="1392245"/>
    <lineage>
        <taxon>Eukaryota</taxon>
        <taxon>Fungi</taxon>
        <taxon>Dikarya</taxon>
        <taxon>Ascomycota</taxon>
        <taxon>Pezizomycotina</taxon>
        <taxon>Dothideomycetes</taxon>
        <taxon>Pleosporomycetidae</taxon>
        <taxon>Pleosporales</taxon>
        <taxon>Dothidotthiaceae</taxon>
        <taxon>Dothidotthia</taxon>
    </lineage>
</organism>
<keyword evidence="2" id="KW-0342">GTP-binding</keyword>
<dbReference type="GO" id="GO:0008017">
    <property type="term" value="F:microtubule binding"/>
    <property type="evidence" value="ECO:0007669"/>
    <property type="project" value="TreeGrafter"/>
</dbReference>
<dbReference type="GO" id="GO:0005525">
    <property type="term" value="F:GTP binding"/>
    <property type="evidence" value="ECO:0007669"/>
    <property type="project" value="InterPro"/>
</dbReference>
<evidence type="ECO:0000313" key="6">
    <source>
        <dbReference type="EMBL" id="KAF2132512.1"/>
    </source>
</evidence>
<dbReference type="RefSeq" id="XP_033526899.1">
    <property type="nucleotide sequence ID" value="XM_033671241.1"/>
</dbReference>
<dbReference type="AlphaFoldDB" id="A0A6A6AKM8"/>
<dbReference type="Pfam" id="PF01031">
    <property type="entry name" value="Dynamin_M"/>
    <property type="match status" value="1"/>
</dbReference>
<keyword evidence="7" id="KW-1185">Reference proteome</keyword>
<dbReference type="InterPro" id="IPR022812">
    <property type="entry name" value="Dynamin"/>
</dbReference>
<dbReference type="InterPro" id="IPR001401">
    <property type="entry name" value="Dynamin_GTPase"/>
</dbReference>
<dbReference type="GO" id="GO:0005739">
    <property type="term" value="C:mitochondrion"/>
    <property type="evidence" value="ECO:0007669"/>
    <property type="project" value="TreeGrafter"/>
</dbReference>
<evidence type="ECO:0000256" key="2">
    <source>
        <dbReference type="ARBA" id="ARBA00023134"/>
    </source>
</evidence>
<reference evidence="6" key="1">
    <citation type="journal article" date="2020" name="Stud. Mycol.">
        <title>101 Dothideomycetes genomes: a test case for predicting lifestyles and emergence of pathogens.</title>
        <authorList>
            <person name="Haridas S."/>
            <person name="Albert R."/>
            <person name="Binder M."/>
            <person name="Bloem J."/>
            <person name="Labutti K."/>
            <person name="Salamov A."/>
            <person name="Andreopoulos B."/>
            <person name="Baker S."/>
            <person name="Barry K."/>
            <person name="Bills G."/>
            <person name="Bluhm B."/>
            <person name="Cannon C."/>
            <person name="Castanera R."/>
            <person name="Culley D."/>
            <person name="Daum C."/>
            <person name="Ezra D."/>
            <person name="Gonzalez J."/>
            <person name="Henrissat B."/>
            <person name="Kuo A."/>
            <person name="Liang C."/>
            <person name="Lipzen A."/>
            <person name="Lutzoni F."/>
            <person name="Magnuson J."/>
            <person name="Mondo S."/>
            <person name="Nolan M."/>
            <person name="Ohm R."/>
            <person name="Pangilinan J."/>
            <person name="Park H.-J."/>
            <person name="Ramirez L."/>
            <person name="Alfaro M."/>
            <person name="Sun H."/>
            <person name="Tritt A."/>
            <person name="Yoshinaga Y."/>
            <person name="Zwiers L.-H."/>
            <person name="Turgeon B."/>
            <person name="Goodwin S."/>
            <person name="Spatafora J."/>
            <person name="Crous P."/>
            <person name="Grigoriev I."/>
        </authorList>
    </citation>
    <scope>NUCLEOTIDE SEQUENCE</scope>
    <source>
        <strain evidence="6">CBS 119687</strain>
    </source>
</reference>
<protein>
    <submittedName>
        <fullName evidence="6">Dynamin-1</fullName>
    </submittedName>
</protein>
<evidence type="ECO:0000259" key="4">
    <source>
        <dbReference type="PROSITE" id="PS51388"/>
    </source>
</evidence>
<evidence type="ECO:0000259" key="5">
    <source>
        <dbReference type="PROSITE" id="PS51718"/>
    </source>
</evidence>
<dbReference type="Gene3D" id="3.40.50.300">
    <property type="entry name" value="P-loop containing nucleotide triphosphate hydrolases"/>
    <property type="match status" value="1"/>
</dbReference>
<dbReference type="SMART" id="SM00053">
    <property type="entry name" value="DYNc"/>
    <property type="match status" value="1"/>
</dbReference>